<evidence type="ECO:0000256" key="10">
    <source>
        <dbReference type="HAMAP-Rule" id="MF_00067"/>
    </source>
</evidence>
<evidence type="ECO:0000256" key="5">
    <source>
        <dbReference type="ARBA" id="ARBA00022490"/>
    </source>
</evidence>
<sequence>MSISVNNEIEKTVAVLSALANSPEVIGKVEALAQHITQALKNGKKVLLAGNGGSAADAQHIAGEFVSRFNFDRPGLAAFALTVDTSVMTAIGNDYGYEKLFARQIEAVGNEGDVFWAYSTSGHSPNILHALEVARKKGLFTVAFTGNRPDGVAKLRDRTDLCIEIPSTSTPKIQEGHLVCGHIVCGIVEENIFGS</sequence>
<feature type="binding site" evidence="10">
    <location>
        <begin position="51"/>
        <end position="53"/>
    </location>
    <ligand>
        <name>substrate</name>
    </ligand>
</feature>
<comment type="function">
    <text evidence="2 10">Catalyzes the isomerization of sedoheptulose 7-phosphate in D-glycero-D-manno-heptose 7-phosphate.</text>
</comment>
<dbReference type="PROSITE" id="PS51464">
    <property type="entry name" value="SIS"/>
    <property type="match status" value="1"/>
</dbReference>
<comment type="miscellaneous">
    <text evidence="10">The reaction produces a racemic mixture of D-glycero-alpha-D-manno-heptose 7-phosphate and D-glycero-beta-D-manno-heptose 7-phosphate.</text>
</comment>
<keyword evidence="13" id="KW-1185">Reference proteome</keyword>
<keyword evidence="5 10" id="KW-0963">Cytoplasm</keyword>
<comment type="subunit">
    <text evidence="10">Homotetramer.</text>
</comment>
<evidence type="ECO:0000256" key="1">
    <source>
        <dbReference type="ARBA" id="ARBA00000348"/>
    </source>
</evidence>
<dbReference type="HAMAP" id="MF_00067">
    <property type="entry name" value="GmhA"/>
    <property type="match status" value="1"/>
</dbReference>
<comment type="catalytic activity">
    <reaction evidence="1 10">
        <text>2 D-sedoheptulose 7-phosphate = D-glycero-alpha-D-manno-heptose 7-phosphate + D-glycero-beta-D-manno-heptose 7-phosphate</text>
        <dbReference type="Rhea" id="RHEA:27489"/>
        <dbReference type="ChEBI" id="CHEBI:57483"/>
        <dbReference type="ChEBI" id="CHEBI:60203"/>
        <dbReference type="ChEBI" id="CHEBI:60204"/>
        <dbReference type="EC" id="5.3.1.28"/>
    </reaction>
</comment>
<keyword evidence="7 10" id="KW-0862">Zinc</keyword>
<feature type="binding site" evidence="10">
    <location>
        <position position="64"/>
    </location>
    <ligand>
        <name>substrate</name>
    </ligand>
</feature>
<gene>
    <name evidence="12" type="primary">gmhA_1</name>
    <name evidence="10" type="synonym">gmhA</name>
    <name evidence="12" type="ORF">LMG28140_01590</name>
</gene>
<feature type="binding site" evidence="10">
    <location>
        <position position="174"/>
    </location>
    <ligand>
        <name>Zn(2+)</name>
        <dbReference type="ChEBI" id="CHEBI:29105"/>
    </ligand>
</feature>
<comment type="similarity">
    <text evidence="4 10">Belongs to the SIS family. GmhA subfamily.</text>
</comment>
<reference evidence="12 13" key="1">
    <citation type="submission" date="2020-10" db="EMBL/GenBank/DDBJ databases">
        <authorList>
            <person name="Peeters C."/>
        </authorList>
    </citation>
    <scope>NUCLEOTIDE SEQUENCE [LARGE SCALE GENOMIC DNA]</scope>
    <source>
        <strain evidence="12 13">LMG 28140</strain>
    </source>
</reference>
<dbReference type="InterPro" id="IPR001347">
    <property type="entry name" value="SIS_dom"/>
</dbReference>
<organism evidence="12 13">
    <name type="scientific">Paraburkholderia metrosideri</name>
    <dbReference type="NCBI Taxonomy" id="580937"/>
    <lineage>
        <taxon>Bacteria</taxon>
        <taxon>Pseudomonadati</taxon>
        <taxon>Pseudomonadota</taxon>
        <taxon>Betaproteobacteria</taxon>
        <taxon>Burkholderiales</taxon>
        <taxon>Burkholderiaceae</taxon>
        <taxon>Paraburkholderia</taxon>
    </lineage>
</organism>
<evidence type="ECO:0000256" key="4">
    <source>
        <dbReference type="ARBA" id="ARBA00009894"/>
    </source>
</evidence>
<keyword evidence="6 10" id="KW-0479">Metal-binding</keyword>
<keyword evidence="8 10" id="KW-0413">Isomerase</keyword>
<comment type="caution">
    <text evidence="12">The sequence shown here is derived from an EMBL/GenBank/DDBJ whole genome shotgun (WGS) entry which is preliminary data.</text>
</comment>
<feature type="binding site" evidence="10">
    <location>
        <position position="60"/>
    </location>
    <ligand>
        <name>Zn(2+)</name>
        <dbReference type="ChEBI" id="CHEBI:29105"/>
    </ligand>
</feature>
<dbReference type="PANTHER" id="PTHR30390">
    <property type="entry name" value="SEDOHEPTULOSE 7-PHOSPHATE ISOMERASE / DNAA INITIATOR-ASSOCIATING FACTOR FOR REPLICATION INITIATION"/>
    <property type="match status" value="1"/>
</dbReference>
<feature type="binding site" evidence="10">
    <location>
        <position position="174"/>
    </location>
    <ligand>
        <name>substrate</name>
    </ligand>
</feature>
<evidence type="ECO:0000256" key="7">
    <source>
        <dbReference type="ARBA" id="ARBA00022833"/>
    </source>
</evidence>
<dbReference type="Gene3D" id="3.40.50.10490">
    <property type="entry name" value="Glucose-6-phosphate isomerase like protein, domain 1"/>
    <property type="match status" value="1"/>
</dbReference>
<dbReference type="InterPro" id="IPR035461">
    <property type="entry name" value="GmhA/DiaA"/>
</dbReference>
<dbReference type="GO" id="GO:0016853">
    <property type="term" value="F:isomerase activity"/>
    <property type="evidence" value="ECO:0007669"/>
    <property type="project" value="UniProtKB-KW"/>
</dbReference>
<feature type="domain" description="SIS" evidence="11">
    <location>
        <begin position="36"/>
        <end position="195"/>
    </location>
</feature>
<feature type="binding site" evidence="10">
    <location>
        <position position="124"/>
    </location>
    <ligand>
        <name>substrate</name>
    </ligand>
</feature>
<proteinExistence type="inferred from homology"/>
<comment type="pathway">
    <text evidence="10">Carbohydrate biosynthesis; D-glycero-D-manno-heptose 7-phosphate biosynthesis; D-glycero-alpha-D-manno-heptose 7-phosphate and D-glycero-beta-D-manno-heptose 7-phosphate from sedoheptulose 7-phosphate: step 1/1.</text>
</comment>
<evidence type="ECO:0000256" key="9">
    <source>
        <dbReference type="ARBA" id="ARBA00023277"/>
    </source>
</evidence>
<feature type="binding site" evidence="10">
    <location>
        <position position="64"/>
    </location>
    <ligand>
        <name>Zn(2+)</name>
        <dbReference type="ChEBI" id="CHEBI:29105"/>
    </ligand>
</feature>
<evidence type="ECO:0000313" key="12">
    <source>
        <dbReference type="EMBL" id="CAD6524286.1"/>
    </source>
</evidence>
<feature type="binding site" evidence="10">
    <location>
        <begin position="119"/>
        <end position="121"/>
    </location>
    <ligand>
        <name>substrate</name>
    </ligand>
</feature>
<dbReference type="InterPro" id="IPR046348">
    <property type="entry name" value="SIS_dom_sf"/>
</dbReference>
<name>A0ABM8NGL7_9BURK</name>
<feature type="binding site" evidence="10">
    <location>
        <position position="182"/>
    </location>
    <ligand>
        <name>Zn(2+)</name>
        <dbReference type="ChEBI" id="CHEBI:29105"/>
    </ligand>
</feature>
<evidence type="ECO:0000259" key="11">
    <source>
        <dbReference type="PROSITE" id="PS51464"/>
    </source>
</evidence>
<evidence type="ECO:0000256" key="2">
    <source>
        <dbReference type="ARBA" id="ARBA00003172"/>
    </source>
</evidence>
<evidence type="ECO:0000256" key="6">
    <source>
        <dbReference type="ARBA" id="ARBA00022723"/>
    </source>
</evidence>
<feature type="binding site" evidence="10">
    <location>
        <begin position="93"/>
        <end position="94"/>
    </location>
    <ligand>
        <name>substrate</name>
    </ligand>
</feature>
<dbReference type="SUPFAM" id="SSF53697">
    <property type="entry name" value="SIS domain"/>
    <property type="match status" value="1"/>
</dbReference>
<dbReference type="Pfam" id="PF13580">
    <property type="entry name" value="SIS_2"/>
    <property type="match status" value="1"/>
</dbReference>
<dbReference type="PANTHER" id="PTHR30390:SF6">
    <property type="entry name" value="DNAA INITIATOR-ASSOCIATING PROTEIN DIAA"/>
    <property type="match status" value="1"/>
</dbReference>
<protein>
    <recommendedName>
        <fullName evidence="10">Phosphoheptose isomerase</fullName>
        <ecNumber evidence="10">5.3.1.28</ecNumber>
    </recommendedName>
    <alternativeName>
        <fullName evidence="10">Sedoheptulose 7-phosphate isomerase</fullName>
    </alternativeName>
</protein>
<dbReference type="EC" id="5.3.1.28" evidence="10"/>
<evidence type="ECO:0000256" key="8">
    <source>
        <dbReference type="ARBA" id="ARBA00023235"/>
    </source>
</evidence>
<comment type="subcellular location">
    <subcellularLocation>
        <location evidence="3 10">Cytoplasm</location>
    </subcellularLocation>
</comment>
<evidence type="ECO:0000313" key="13">
    <source>
        <dbReference type="Proteomes" id="UP000598032"/>
    </source>
</evidence>
<dbReference type="EMBL" id="CAJHCP010000003">
    <property type="protein sequence ID" value="CAD6524286.1"/>
    <property type="molecule type" value="Genomic_DNA"/>
</dbReference>
<dbReference type="Proteomes" id="UP000598032">
    <property type="component" value="Unassembled WGS sequence"/>
</dbReference>
<accession>A0ABM8NGL7</accession>
<comment type="cofactor">
    <cofactor evidence="10">
        <name>Zn(2+)</name>
        <dbReference type="ChEBI" id="CHEBI:29105"/>
    </cofactor>
    <text evidence="10">Binds 1 zinc ion per subunit.</text>
</comment>
<evidence type="ECO:0000256" key="3">
    <source>
        <dbReference type="ARBA" id="ARBA00004496"/>
    </source>
</evidence>
<dbReference type="CDD" id="cd05006">
    <property type="entry name" value="SIS_GmhA"/>
    <property type="match status" value="1"/>
</dbReference>
<keyword evidence="9 10" id="KW-0119">Carbohydrate metabolism</keyword>
<dbReference type="InterPro" id="IPR004515">
    <property type="entry name" value="Phosphoheptose_Isoase"/>
</dbReference>
<dbReference type="InterPro" id="IPR050099">
    <property type="entry name" value="SIS_GmhA/DiaA_subfam"/>
</dbReference>